<name>A0AAE0NP21_9PEZI</name>
<keyword evidence="3" id="KW-1185">Reference proteome</keyword>
<dbReference type="Gene3D" id="1.20.1440.170">
    <property type="entry name" value="Translation machinery-associated protein 16-like"/>
    <property type="match status" value="1"/>
</dbReference>
<reference evidence="2" key="2">
    <citation type="submission" date="2023-06" db="EMBL/GenBank/DDBJ databases">
        <authorList>
            <consortium name="Lawrence Berkeley National Laboratory"/>
            <person name="Haridas S."/>
            <person name="Hensen N."/>
            <person name="Bonometti L."/>
            <person name="Westerberg I."/>
            <person name="Brannstrom I.O."/>
            <person name="Guillou S."/>
            <person name="Cros-Aarteil S."/>
            <person name="Calhoun S."/>
            <person name="Kuo A."/>
            <person name="Mondo S."/>
            <person name="Pangilinan J."/>
            <person name="Riley R."/>
            <person name="LaButti K."/>
            <person name="Andreopoulos B."/>
            <person name="Lipzen A."/>
            <person name="Chen C."/>
            <person name="Yanf M."/>
            <person name="Daum C."/>
            <person name="Ng V."/>
            <person name="Clum A."/>
            <person name="Steindorff A."/>
            <person name="Ohm R."/>
            <person name="Martin F."/>
            <person name="Silar P."/>
            <person name="Natvig D."/>
            <person name="Lalanne C."/>
            <person name="Gautier V."/>
            <person name="Ament-velasquez S.L."/>
            <person name="Kruys A."/>
            <person name="Hutchinson M.I."/>
            <person name="Powell A.J."/>
            <person name="Barry K."/>
            <person name="Miller A.N."/>
            <person name="Grigoriev I.V."/>
            <person name="Debuchy R."/>
            <person name="Gladieux P."/>
            <person name="Thoren M.H."/>
            <person name="Johannesson H."/>
        </authorList>
    </citation>
    <scope>NUCLEOTIDE SEQUENCE</scope>
    <source>
        <strain evidence="2">CBS 232.78</strain>
    </source>
</reference>
<dbReference type="Proteomes" id="UP001285441">
    <property type="component" value="Unassembled WGS sequence"/>
</dbReference>
<dbReference type="InterPro" id="IPR021346">
    <property type="entry name" value="Tma16"/>
</dbReference>
<reference evidence="2" key="1">
    <citation type="journal article" date="2023" name="Mol. Phylogenet. Evol.">
        <title>Genome-scale phylogeny and comparative genomics of the fungal order Sordariales.</title>
        <authorList>
            <person name="Hensen N."/>
            <person name="Bonometti L."/>
            <person name="Westerberg I."/>
            <person name="Brannstrom I.O."/>
            <person name="Guillou S."/>
            <person name="Cros-Aarteil S."/>
            <person name="Calhoun S."/>
            <person name="Haridas S."/>
            <person name="Kuo A."/>
            <person name="Mondo S."/>
            <person name="Pangilinan J."/>
            <person name="Riley R."/>
            <person name="LaButti K."/>
            <person name="Andreopoulos B."/>
            <person name="Lipzen A."/>
            <person name="Chen C."/>
            <person name="Yan M."/>
            <person name="Daum C."/>
            <person name="Ng V."/>
            <person name="Clum A."/>
            <person name="Steindorff A."/>
            <person name="Ohm R.A."/>
            <person name="Martin F."/>
            <person name="Silar P."/>
            <person name="Natvig D.O."/>
            <person name="Lalanne C."/>
            <person name="Gautier V."/>
            <person name="Ament-Velasquez S.L."/>
            <person name="Kruys A."/>
            <person name="Hutchinson M.I."/>
            <person name="Powell A.J."/>
            <person name="Barry K."/>
            <person name="Miller A.N."/>
            <person name="Grigoriev I.V."/>
            <person name="Debuchy R."/>
            <person name="Gladieux P."/>
            <person name="Hiltunen Thoren M."/>
            <person name="Johannesson H."/>
        </authorList>
    </citation>
    <scope>NUCLEOTIDE SEQUENCE</scope>
    <source>
        <strain evidence="2">CBS 232.78</strain>
    </source>
</reference>
<proteinExistence type="inferred from homology"/>
<evidence type="ECO:0000313" key="2">
    <source>
        <dbReference type="EMBL" id="KAK3385077.1"/>
    </source>
</evidence>
<protein>
    <submittedName>
        <fullName evidence="2">Translation machinery-associated protein 16</fullName>
    </submittedName>
</protein>
<evidence type="ECO:0000313" key="3">
    <source>
        <dbReference type="Proteomes" id="UP001285441"/>
    </source>
</evidence>
<accession>A0AAE0NP21</accession>
<gene>
    <name evidence="2" type="ORF">B0H63DRAFT_178670</name>
</gene>
<dbReference type="GO" id="GO:0005634">
    <property type="term" value="C:nucleus"/>
    <property type="evidence" value="ECO:0007669"/>
    <property type="project" value="TreeGrafter"/>
</dbReference>
<dbReference type="EMBL" id="JAULSW010000004">
    <property type="protein sequence ID" value="KAK3385077.1"/>
    <property type="molecule type" value="Genomic_DNA"/>
</dbReference>
<comment type="caution">
    <text evidence="2">The sequence shown here is derived from an EMBL/GenBank/DDBJ whole genome shotgun (WGS) entry which is preliminary data.</text>
</comment>
<organism evidence="2 3">
    <name type="scientific">Podospora didyma</name>
    <dbReference type="NCBI Taxonomy" id="330526"/>
    <lineage>
        <taxon>Eukaryota</taxon>
        <taxon>Fungi</taxon>
        <taxon>Dikarya</taxon>
        <taxon>Ascomycota</taxon>
        <taxon>Pezizomycotina</taxon>
        <taxon>Sordariomycetes</taxon>
        <taxon>Sordariomycetidae</taxon>
        <taxon>Sordariales</taxon>
        <taxon>Podosporaceae</taxon>
        <taxon>Podospora</taxon>
    </lineage>
</organism>
<dbReference type="Pfam" id="PF11176">
    <property type="entry name" value="Tma16"/>
    <property type="match status" value="1"/>
</dbReference>
<dbReference type="PANTHER" id="PTHR13349:SF2">
    <property type="entry name" value="TRANSLATION MACHINERY-ASSOCIATED PROTEIN 16"/>
    <property type="match status" value="1"/>
</dbReference>
<dbReference type="PANTHER" id="PTHR13349">
    <property type="entry name" value="TRANSLATION MACHINERY-ASSOCIATED PROTEIN 16"/>
    <property type="match status" value="1"/>
</dbReference>
<dbReference type="InterPro" id="IPR038356">
    <property type="entry name" value="Tma16_sf"/>
</dbReference>
<evidence type="ECO:0000256" key="1">
    <source>
        <dbReference type="ARBA" id="ARBA00034127"/>
    </source>
</evidence>
<dbReference type="AlphaFoldDB" id="A0AAE0NP21"/>
<sequence>MPNTLEKTRKKILRKRNGVIDGLHQNSRDSMRLHTAQGRDEKLEKLARTRKQRDKPLLDRVAFFQEVAEQNENKPLELGAIQAKIHDYVHQFDEEFSAIKKTRRAGRPASATEDLLKIKIATLEKEQKNGFYMPDLANEETLSLLDRWEGSWSYLANLSWVKISATGVVKPALFPPQSN</sequence>
<comment type="similarity">
    <text evidence="1">Belongs to the TMA16 family.</text>
</comment>